<gene>
    <name evidence="1" type="ORF">GFC01_13570</name>
</gene>
<keyword evidence="2" id="KW-1185">Reference proteome</keyword>
<dbReference type="Proteomes" id="UP000441717">
    <property type="component" value="Unassembled WGS sequence"/>
</dbReference>
<sequence>MDYIRKALTIEEAFWRSERERSLYELREKALRDELVMLEGARAEGIGWCQALNLFTIICLWPVPPVLVLTGEPYLFARRSREERYSR</sequence>
<protein>
    <submittedName>
        <fullName evidence="1">Uncharacterized protein</fullName>
    </submittedName>
</protein>
<dbReference type="RefSeq" id="WP_152947742.1">
    <property type="nucleotide sequence ID" value="NZ_WHYR01000043.1"/>
</dbReference>
<proteinExistence type="predicted"/>
<evidence type="ECO:0000313" key="2">
    <source>
        <dbReference type="Proteomes" id="UP000441717"/>
    </source>
</evidence>
<comment type="caution">
    <text evidence="1">The sequence shown here is derived from an EMBL/GenBank/DDBJ whole genome shotgun (WGS) entry which is preliminary data.</text>
</comment>
<dbReference type="EMBL" id="WHYR01000043">
    <property type="protein sequence ID" value="MQL53266.1"/>
    <property type="molecule type" value="Genomic_DNA"/>
</dbReference>
<name>A0A6N7IT18_9FIRM</name>
<dbReference type="AlphaFoldDB" id="A0A6N7IT18"/>
<organism evidence="1 2">
    <name type="scientific">Desulfofundulus thermobenzoicus</name>
    <dbReference type="NCBI Taxonomy" id="29376"/>
    <lineage>
        <taxon>Bacteria</taxon>
        <taxon>Bacillati</taxon>
        <taxon>Bacillota</taxon>
        <taxon>Clostridia</taxon>
        <taxon>Eubacteriales</taxon>
        <taxon>Peptococcaceae</taxon>
        <taxon>Desulfofundulus</taxon>
    </lineage>
</organism>
<evidence type="ECO:0000313" key="1">
    <source>
        <dbReference type="EMBL" id="MQL53266.1"/>
    </source>
</evidence>
<reference evidence="1 2" key="1">
    <citation type="submission" date="2019-10" db="EMBL/GenBank/DDBJ databases">
        <title>Comparative genomics of sulfur disproportionating microorganisms.</title>
        <authorList>
            <person name="Ward L.M."/>
            <person name="Bertran E."/>
            <person name="Johnston D."/>
        </authorList>
    </citation>
    <scope>NUCLEOTIDE SEQUENCE [LARGE SCALE GENOMIC DNA]</scope>
    <source>
        <strain evidence="1 2">DSM 14055</strain>
    </source>
</reference>
<accession>A0A6N7IT18</accession>